<gene>
    <name evidence="4" type="primary">pknD_9</name>
    <name evidence="4" type="ORF">Fuma_05990</name>
</gene>
<dbReference type="PANTHER" id="PTHR24104">
    <property type="entry name" value="E3 UBIQUITIN-PROTEIN LIGASE NHLRC1-RELATED"/>
    <property type="match status" value="1"/>
</dbReference>
<protein>
    <submittedName>
        <fullName evidence="4">Serine/threonine-protein kinase PknD</fullName>
        <ecNumber evidence="4">2.7.11.1</ecNumber>
    </submittedName>
</protein>
<dbReference type="GO" id="GO:0008270">
    <property type="term" value="F:zinc ion binding"/>
    <property type="evidence" value="ECO:0007669"/>
    <property type="project" value="UniProtKB-KW"/>
</dbReference>
<keyword evidence="4" id="KW-0418">Kinase</keyword>
<evidence type="ECO:0000256" key="1">
    <source>
        <dbReference type="ARBA" id="ARBA00022737"/>
    </source>
</evidence>
<feature type="region of interest" description="Disordered" evidence="3">
    <location>
        <begin position="1"/>
        <end position="21"/>
    </location>
</feature>
<name>A0A1P8WQI4_9PLAN</name>
<evidence type="ECO:0000256" key="3">
    <source>
        <dbReference type="SAM" id="MobiDB-lite"/>
    </source>
</evidence>
<evidence type="ECO:0000313" key="5">
    <source>
        <dbReference type="Proteomes" id="UP000187735"/>
    </source>
</evidence>
<reference evidence="4 5" key="1">
    <citation type="journal article" date="2016" name="Front. Microbiol.">
        <title>Fuerstia marisgermanicae gen. nov., sp. nov., an Unusual Member of the Phylum Planctomycetes from the German Wadden Sea.</title>
        <authorList>
            <person name="Kohn T."/>
            <person name="Heuer A."/>
            <person name="Jogler M."/>
            <person name="Vollmers J."/>
            <person name="Boedeker C."/>
            <person name="Bunk B."/>
            <person name="Rast P."/>
            <person name="Borchert D."/>
            <person name="Glockner I."/>
            <person name="Freese H.M."/>
            <person name="Klenk H.P."/>
            <person name="Overmann J."/>
            <person name="Kaster A.K."/>
            <person name="Rohde M."/>
            <person name="Wiegand S."/>
            <person name="Jogler C."/>
        </authorList>
    </citation>
    <scope>NUCLEOTIDE SEQUENCE [LARGE SCALE GENOMIC DNA]</scope>
    <source>
        <strain evidence="4 5">NH11</strain>
    </source>
</reference>
<keyword evidence="4" id="KW-0808">Transferase</keyword>
<dbReference type="EMBL" id="CP017641">
    <property type="protein sequence ID" value="APZ96322.1"/>
    <property type="molecule type" value="Genomic_DNA"/>
</dbReference>
<dbReference type="InterPro" id="IPR050952">
    <property type="entry name" value="TRIM-NHL_E3_ligases"/>
</dbReference>
<dbReference type="GO" id="GO:0004674">
    <property type="term" value="F:protein serine/threonine kinase activity"/>
    <property type="evidence" value="ECO:0007669"/>
    <property type="project" value="UniProtKB-EC"/>
</dbReference>
<feature type="repeat" description="NHL" evidence="2">
    <location>
        <begin position="167"/>
        <end position="208"/>
    </location>
</feature>
<evidence type="ECO:0000313" key="4">
    <source>
        <dbReference type="EMBL" id="APZ96322.1"/>
    </source>
</evidence>
<dbReference type="SUPFAM" id="SSF63829">
    <property type="entry name" value="Calcium-dependent phosphotriesterase"/>
    <property type="match status" value="1"/>
</dbReference>
<evidence type="ECO:0000256" key="2">
    <source>
        <dbReference type="PROSITE-ProRule" id="PRU00504"/>
    </source>
</evidence>
<dbReference type="InterPro" id="IPR001258">
    <property type="entry name" value="NHL_repeat"/>
</dbReference>
<keyword evidence="1" id="KW-0677">Repeat</keyword>
<dbReference type="KEGG" id="fmr:Fuma_05990"/>
<dbReference type="InterPro" id="IPR011042">
    <property type="entry name" value="6-blade_b-propeller_TolB-like"/>
</dbReference>
<dbReference type="Gene3D" id="2.120.10.30">
    <property type="entry name" value="TolB, C-terminal domain"/>
    <property type="match status" value="3"/>
</dbReference>
<feature type="repeat" description="NHL" evidence="2">
    <location>
        <begin position="304"/>
        <end position="346"/>
    </location>
</feature>
<keyword evidence="5" id="KW-1185">Reference proteome</keyword>
<sequence>MSLQRSKSSTKQPAKPGDRTLLRQTCPAVEMEAIAEMQTTSVLDSKRSIWLWMASMLLLVGCQDAATDTFPISQFTTWPVPADGTRIPAPRSLYADKDDTVYALDDAGRVLIYSAQGEVLNTWHMPDYEAGRPEGIIKLLDGRIAVADTHYDRVVFFHADGTLESMIGEKGTEPGQFVYPVAITQDPDGFLYVGEYGDKQRIQKFTSTGEFVTQFGEHGTGLGQFQRPSGIVWSNQTVYAVDAFNNRIQVFSDSGHFQGVLKLPDDLAAFEFPYDVRGTSDGRLYVIENKAARLTVLTEDGSFVGRYGRPGRGDGEFFNPWSLTVLSDGRILVADTGNHRIVELTP</sequence>
<dbReference type="EC" id="2.7.11.1" evidence="4"/>
<dbReference type="Proteomes" id="UP000187735">
    <property type="component" value="Chromosome"/>
</dbReference>
<accession>A0A1P8WQI4</accession>
<organism evidence="4 5">
    <name type="scientific">Fuerstiella marisgermanici</name>
    <dbReference type="NCBI Taxonomy" id="1891926"/>
    <lineage>
        <taxon>Bacteria</taxon>
        <taxon>Pseudomonadati</taxon>
        <taxon>Planctomycetota</taxon>
        <taxon>Planctomycetia</taxon>
        <taxon>Planctomycetales</taxon>
        <taxon>Planctomycetaceae</taxon>
        <taxon>Fuerstiella</taxon>
    </lineage>
</organism>
<dbReference type="STRING" id="1891926.Fuma_05990"/>
<feature type="repeat" description="NHL" evidence="2">
    <location>
        <begin position="212"/>
        <end position="254"/>
    </location>
</feature>
<dbReference type="AlphaFoldDB" id="A0A1P8WQI4"/>
<proteinExistence type="predicted"/>
<dbReference type="Pfam" id="PF01436">
    <property type="entry name" value="NHL"/>
    <property type="match status" value="1"/>
</dbReference>
<dbReference type="PROSITE" id="PS51125">
    <property type="entry name" value="NHL"/>
    <property type="match status" value="3"/>
</dbReference>
<feature type="compositionally biased region" description="Polar residues" evidence="3">
    <location>
        <begin position="1"/>
        <end position="12"/>
    </location>
</feature>
<dbReference type="PANTHER" id="PTHR24104:SF25">
    <property type="entry name" value="PROTEIN LIN-41"/>
    <property type="match status" value="1"/>
</dbReference>